<name>A0AAD2HHE2_9AGAR</name>
<reference evidence="2" key="1">
    <citation type="submission" date="2023-11" db="EMBL/GenBank/DDBJ databases">
        <authorList>
            <person name="De Vega J J."/>
            <person name="De Vega J J."/>
        </authorList>
    </citation>
    <scope>NUCLEOTIDE SEQUENCE</scope>
</reference>
<organism evidence="2 3">
    <name type="scientific">Mycena citricolor</name>
    <dbReference type="NCBI Taxonomy" id="2018698"/>
    <lineage>
        <taxon>Eukaryota</taxon>
        <taxon>Fungi</taxon>
        <taxon>Dikarya</taxon>
        <taxon>Basidiomycota</taxon>
        <taxon>Agaricomycotina</taxon>
        <taxon>Agaricomycetes</taxon>
        <taxon>Agaricomycetidae</taxon>
        <taxon>Agaricales</taxon>
        <taxon>Marasmiineae</taxon>
        <taxon>Mycenaceae</taxon>
        <taxon>Mycena</taxon>
    </lineage>
</organism>
<keyword evidence="3" id="KW-1185">Reference proteome</keyword>
<evidence type="ECO:0000313" key="3">
    <source>
        <dbReference type="Proteomes" id="UP001295794"/>
    </source>
</evidence>
<feature type="non-terminal residue" evidence="2">
    <location>
        <position position="58"/>
    </location>
</feature>
<evidence type="ECO:0000313" key="1">
    <source>
        <dbReference type="EMBL" id="CAK5262868.1"/>
    </source>
</evidence>
<evidence type="ECO:0000313" key="2">
    <source>
        <dbReference type="EMBL" id="CAK5275265.1"/>
    </source>
</evidence>
<protein>
    <submittedName>
        <fullName evidence="2">Uncharacterized protein</fullName>
    </submittedName>
</protein>
<comment type="caution">
    <text evidence="2">The sequence shown here is derived from an EMBL/GenBank/DDBJ whole genome shotgun (WGS) entry which is preliminary data.</text>
</comment>
<proteinExistence type="predicted"/>
<dbReference type="EMBL" id="CAVNYO010000405">
    <property type="protein sequence ID" value="CAK5275265.1"/>
    <property type="molecule type" value="Genomic_DNA"/>
</dbReference>
<sequence length="58" mass="6725">MISPSRCRRRIGRFSPRCRMGYGLSRLSSFPTFLRVHLGQRAKWRSGAEELSRLVDVS</sequence>
<gene>
    <name evidence="1" type="ORF">MYCIT1_LOCUS1922</name>
    <name evidence="2" type="ORF">MYCIT1_LOCUS22932</name>
</gene>
<accession>A0AAD2HHE2</accession>
<dbReference type="AlphaFoldDB" id="A0AAD2HHE2"/>
<dbReference type="EMBL" id="CAVNYO010000028">
    <property type="protein sequence ID" value="CAK5262868.1"/>
    <property type="molecule type" value="Genomic_DNA"/>
</dbReference>
<dbReference type="Proteomes" id="UP001295794">
    <property type="component" value="Unassembled WGS sequence"/>
</dbReference>